<feature type="compositionally biased region" description="Basic residues" evidence="2">
    <location>
        <begin position="231"/>
        <end position="240"/>
    </location>
</feature>
<feature type="region of interest" description="Disordered" evidence="2">
    <location>
        <begin position="218"/>
        <end position="240"/>
    </location>
</feature>
<dbReference type="EMBL" id="PNBA02000001">
    <property type="protein sequence ID" value="KAG6435845.1"/>
    <property type="molecule type" value="Genomic_DNA"/>
</dbReference>
<dbReference type="Pfam" id="PF07859">
    <property type="entry name" value="Abhydrolase_3"/>
    <property type="match status" value="1"/>
</dbReference>
<evidence type="ECO:0000259" key="3">
    <source>
        <dbReference type="Pfam" id="PF07859"/>
    </source>
</evidence>
<gene>
    <name evidence="4" type="ORF">SASPL_100724</name>
</gene>
<name>A0A8X8YTH1_SALSN</name>
<dbReference type="InterPro" id="IPR013094">
    <property type="entry name" value="AB_hydrolase_3"/>
</dbReference>
<dbReference type="Gene3D" id="3.40.50.1820">
    <property type="entry name" value="alpha/beta hydrolase"/>
    <property type="match status" value="1"/>
</dbReference>
<dbReference type="GO" id="GO:0016787">
    <property type="term" value="F:hydrolase activity"/>
    <property type="evidence" value="ECO:0007669"/>
    <property type="project" value="InterPro"/>
</dbReference>
<sequence>MVQEKKIITKVTGWLTLFDDGSVDRTWSGPPEVKFLNEAVPPHDHFVDGVATADVTSPTASSSAYTYPRSTKPTRRSSPCSSTSTAAASASPPPIGTWVSGAGGYPGRRVFLIGDSSGGNVVHEVAARAGEEGIPVAGAIPMHPGFCRAGRSRSEVENPETPFLTVEMIDGLLEGETKDHPITCPMGDAAGEGGASAVLVLLGGAGFDVGYADGVLRGDEEGGEGGGAVRQQRRRPLLLP</sequence>
<evidence type="ECO:0000256" key="2">
    <source>
        <dbReference type="SAM" id="MobiDB-lite"/>
    </source>
</evidence>
<reference evidence="4" key="2">
    <citation type="submission" date="2020-08" db="EMBL/GenBank/DDBJ databases">
        <title>Plant Genome Project.</title>
        <authorList>
            <person name="Zhang R.-G."/>
        </authorList>
    </citation>
    <scope>NUCLEOTIDE SEQUENCE</scope>
    <source>
        <strain evidence="4">Huo1</strain>
        <tissue evidence="4">Leaf</tissue>
    </source>
</reference>
<comment type="similarity">
    <text evidence="1">Belongs to the 'GDXG' lipolytic enzyme family.</text>
</comment>
<dbReference type="Proteomes" id="UP000298416">
    <property type="component" value="Unassembled WGS sequence"/>
</dbReference>
<evidence type="ECO:0000313" key="5">
    <source>
        <dbReference type="Proteomes" id="UP000298416"/>
    </source>
</evidence>
<protein>
    <recommendedName>
        <fullName evidence="3">Alpha/beta hydrolase fold-3 domain-containing protein</fullName>
    </recommendedName>
</protein>
<feature type="domain" description="Alpha/beta hydrolase fold-3" evidence="3">
    <location>
        <begin position="104"/>
        <end position="202"/>
    </location>
</feature>
<proteinExistence type="inferred from homology"/>
<evidence type="ECO:0000313" key="4">
    <source>
        <dbReference type="EMBL" id="KAG6435845.1"/>
    </source>
</evidence>
<evidence type="ECO:0000256" key="1">
    <source>
        <dbReference type="ARBA" id="ARBA00010515"/>
    </source>
</evidence>
<reference evidence="4" key="1">
    <citation type="submission" date="2018-01" db="EMBL/GenBank/DDBJ databases">
        <authorList>
            <person name="Mao J.F."/>
        </authorList>
    </citation>
    <scope>NUCLEOTIDE SEQUENCE</scope>
    <source>
        <strain evidence="4">Huo1</strain>
        <tissue evidence="4">Leaf</tissue>
    </source>
</reference>
<keyword evidence="5" id="KW-1185">Reference proteome</keyword>
<comment type="caution">
    <text evidence="4">The sequence shown here is derived from an EMBL/GenBank/DDBJ whole genome shotgun (WGS) entry which is preliminary data.</text>
</comment>
<accession>A0A8X8YTH1</accession>
<dbReference type="SUPFAM" id="SSF53474">
    <property type="entry name" value="alpha/beta-Hydrolases"/>
    <property type="match status" value="1"/>
</dbReference>
<dbReference type="InterPro" id="IPR029058">
    <property type="entry name" value="AB_hydrolase_fold"/>
</dbReference>
<feature type="region of interest" description="Disordered" evidence="2">
    <location>
        <begin position="58"/>
        <end position="95"/>
    </location>
</feature>
<dbReference type="AlphaFoldDB" id="A0A8X8YTH1"/>
<feature type="compositionally biased region" description="Low complexity" evidence="2">
    <location>
        <begin position="58"/>
        <end position="90"/>
    </location>
</feature>
<organism evidence="4">
    <name type="scientific">Salvia splendens</name>
    <name type="common">Scarlet sage</name>
    <dbReference type="NCBI Taxonomy" id="180675"/>
    <lineage>
        <taxon>Eukaryota</taxon>
        <taxon>Viridiplantae</taxon>
        <taxon>Streptophyta</taxon>
        <taxon>Embryophyta</taxon>
        <taxon>Tracheophyta</taxon>
        <taxon>Spermatophyta</taxon>
        <taxon>Magnoliopsida</taxon>
        <taxon>eudicotyledons</taxon>
        <taxon>Gunneridae</taxon>
        <taxon>Pentapetalae</taxon>
        <taxon>asterids</taxon>
        <taxon>lamiids</taxon>
        <taxon>Lamiales</taxon>
        <taxon>Lamiaceae</taxon>
        <taxon>Nepetoideae</taxon>
        <taxon>Mentheae</taxon>
        <taxon>Salviinae</taxon>
        <taxon>Salvia</taxon>
        <taxon>Salvia subgen. Calosphace</taxon>
        <taxon>core Calosphace</taxon>
    </lineage>
</organism>